<gene>
    <name evidence="1" type="ORF">BRYFOR_09906</name>
</gene>
<dbReference type="AlphaFoldDB" id="C6LMK5"/>
<sequence>MKRVAEIIYIVPEKREEYLQKWLNPDTEMQQILWVHGIRNQYYFKLNEFIMMTFEYVGGNFREDMNAIAAYPEIDSLLVKKRRKDVPEEERTTTDWWAPVKKLGSILTESPMPEDKEEELSLTEQYHEMLSGSMEPGSMKYDISYDDDDWSESVHI</sequence>
<evidence type="ECO:0000313" key="2">
    <source>
        <dbReference type="Proteomes" id="UP000005561"/>
    </source>
</evidence>
<dbReference type="Gene3D" id="3.30.70.100">
    <property type="match status" value="1"/>
</dbReference>
<dbReference type="Proteomes" id="UP000005561">
    <property type="component" value="Unassembled WGS sequence"/>
</dbReference>
<proteinExistence type="predicted"/>
<accession>C6LMK5</accession>
<reference evidence="1" key="1">
    <citation type="submission" date="2009-07" db="EMBL/GenBank/DDBJ databases">
        <authorList>
            <person name="Weinstock G."/>
            <person name="Sodergren E."/>
            <person name="Clifton S."/>
            <person name="Fulton L."/>
            <person name="Fulton B."/>
            <person name="Courtney L."/>
            <person name="Fronick C."/>
            <person name="Harrison M."/>
            <person name="Strong C."/>
            <person name="Farmer C."/>
            <person name="Delahaunty K."/>
            <person name="Markovic C."/>
            <person name="Hall O."/>
            <person name="Minx P."/>
            <person name="Tomlinson C."/>
            <person name="Mitreva M."/>
            <person name="Nelson J."/>
            <person name="Hou S."/>
            <person name="Wollam A."/>
            <person name="Pepin K.H."/>
            <person name="Johnson M."/>
            <person name="Bhonagiri V."/>
            <person name="Nash W.E."/>
            <person name="Warren W."/>
            <person name="Chinwalla A."/>
            <person name="Mardis E.R."/>
            <person name="Wilson R.K."/>
        </authorList>
    </citation>
    <scope>NUCLEOTIDE SEQUENCE [LARGE SCALE GENOMIC DNA]</scope>
    <source>
        <strain evidence="1">DSM 14469</strain>
    </source>
</reference>
<evidence type="ECO:0000313" key="1">
    <source>
        <dbReference type="EMBL" id="EET58134.1"/>
    </source>
</evidence>
<keyword evidence="2" id="KW-1185">Reference proteome</keyword>
<dbReference type="STRING" id="168384.SAMN05660368_03868"/>
<comment type="caution">
    <text evidence="1">The sequence shown here is derived from an EMBL/GenBank/DDBJ whole genome shotgun (WGS) entry which is preliminary data.</text>
</comment>
<protein>
    <submittedName>
        <fullName evidence="1">Uncharacterized protein</fullName>
    </submittedName>
</protein>
<dbReference type="RefSeq" id="WP_006864656.1">
    <property type="nucleotide sequence ID" value="NZ_ACCL02000047.1"/>
</dbReference>
<organism evidence="1 2">
    <name type="scientific">Marvinbryantia formatexigens DSM 14469</name>
    <dbReference type="NCBI Taxonomy" id="478749"/>
    <lineage>
        <taxon>Bacteria</taxon>
        <taxon>Bacillati</taxon>
        <taxon>Bacillota</taxon>
        <taxon>Clostridia</taxon>
        <taxon>Lachnospirales</taxon>
        <taxon>Lachnospiraceae</taxon>
        <taxon>Marvinbryantia</taxon>
    </lineage>
</organism>
<name>C6LMK5_9FIRM</name>
<dbReference type="EMBL" id="ACCL02000047">
    <property type="protein sequence ID" value="EET58134.1"/>
    <property type="molecule type" value="Genomic_DNA"/>
</dbReference>
<dbReference type="OrthoDB" id="2066610at2"/>